<evidence type="ECO:0000313" key="1">
    <source>
        <dbReference type="EMBL" id="SPJ24485.1"/>
    </source>
</evidence>
<evidence type="ECO:0008006" key="3">
    <source>
        <dbReference type="Google" id="ProtNLM"/>
    </source>
</evidence>
<evidence type="ECO:0000313" key="2">
    <source>
        <dbReference type="Proteomes" id="UP000244912"/>
    </source>
</evidence>
<proteinExistence type="predicted"/>
<organism evidence="1 2">
    <name type="scientific">Palleronia abyssalis</name>
    <dbReference type="NCBI Taxonomy" id="1501240"/>
    <lineage>
        <taxon>Bacteria</taxon>
        <taxon>Pseudomonadati</taxon>
        <taxon>Pseudomonadota</taxon>
        <taxon>Alphaproteobacteria</taxon>
        <taxon>Rhodobacterales</taxon>
        <taxon>Roseobacteraceae</taxon>
        <taxon>Palleronia</taxon>
    </lineage>
</organism>
<sequence length="327" mass="34619">MRLLTILVIILALGWTGYWFVGAQALESAIRSAINEAREGGIEVDTASLEVAGFPNRFDTMIEQPQVHFPSSGITWSAPFLQILALSYRPNQVIIALPDTQELTGPFGAAAIDTDRARASATFSPSPSLPLDHANLVVEDLLISSAGRDLSAKRLLAATRIPEGAEDGRVQNIGITLDDVKLPDTLARQLGGAATIDGANLNATLTLDRPIDRDTYQGGEVRIEAINIETLDIDWGDVGLDASGDLQVGADGYLAGELSVALNNWPRALELAATAGLIPQDQASQARQGLSLLSGLSGAGNRIEVPLSFRDGRIFMGPVPLGPAPRL</sequence>
<protein>
    <recommendedName>
        <fullName evidence="3">DUF2125 domain-containing protein</fullName>
    </recommendedName>
</protein>
<dbReference type="RefSeq" id="WP_108894309.1">
    <property type="nucleotide sequence ID" value="NZ_ONZF01000004.1"/>
</dbReference>
<dbReference type="Pfam" id="PF09898">
    <property type="entry name" value="DUF2125"/>
    <property type="match status" value="1"/>
</dbReference>
<keyword evidence="2" id="KW-1185">Reference proteome</keyword>
<name>A0A2R8BWG8_9RHOB</name>
<dbReference type="Proteomes" id="UP000244912">
    <property type="component" value="Unassembled WGS sequence"/>
</dbReference>
<gene>
    <name evidence="1" type="ORF">PAA8504_02316</name>
</gene>
<dbReference type="InterPro" id="IPR018666">
    <property type="entry name" value="DUF2125"/>
</dbReference>
<reference evidence="2" key="1">
    <citation type="submission" date="2018-03" db="EMBL/GenBank/DDBJ databases">
        <authorList>
            <person name="Rodrigo-Torres L."/>
            <person name="Arahal R. D."/>
            <person name="Lucena T."/>
        </authorList>
    </citation>
    <scope>NUCLEOTIDE SEQUENCE [LARGE SCALE GENOMIC DNA]</scope>
    <source>
        <strain evidence="2">CECT 8504</strain>
    </source>
</reference>
<dbReference type="EMBL" id="ONZF01000004">
    <property type="protein sequence ID" value="SPJ24485.1"/>
    <property type="molecule type" value="Genomic_DNA"/>
</dbReference>
<accession>A0A2R8BWG8</accession>
<dbReference type="AlphaFoldDB" id="A0A2R8BWG8"/>
<dbReference type="OrthoDB" id="7625707at2"/>